<dbReference type="InterPro" id="IPR016169">
    <property type="entry name" value="FAD-bd_PCMH_sub2"/>
</dbReference>
<keyword evidence="3" id="KW-0274">FAD</keyword>
<dbReference type="InterPro" id="IPR051914">
    <property type="entry name" value="FAD-linked_OxidoTrans_Type4"/>
</dbReference>
<dbReference type="InterPro" id="IPR016166">
    <property type="entry name" value="FAD-bd_PCMH"/>
</dbReference>
<evidence type="ECO:0000256" key="3">
    <source>
        <dbReference type="ARBA" id="ARBA00022827"/>
    </source>
</evidence>
<evidence type="ECO:0000259" key="5">
    <source>
        <dbReference type="PROSITE" id="PS51387"/>
    </source>
</evidence>
<accession>A0ABW0ZTW8</accession>
<dbReference type="EMBL" id="JBHSON010000015">
    <property type="protein sequence ID" value="MFC5746591.1"/>
    <property type="molecule type" value="Genomic_DNA"/>
</dbReference>
<dbReference type="Gene3D" id="1.10.45.10">
    <property type="entry name" value="Vanillyl-alcohol Oxidase, Chain A, domain 4"/>
    <property type="match status" value="1"/>
</dbReference>
<keyword evidence="2" id="KW-0285">Flavoprotein</keyword>
<dbReference type="Pfam" id="PF01565">
    <property type="entry name" value="FAD_binding_4"/>
    <property type="match status" value="1"/>
</dbReference>
<keyword evidence="4" id="KW-0560">Oxidoreductase</keyword>
<feature type="domain" description="FAD-binding PCMH-type" evidence="5">
    <location>
        <begin position="47"/>
        <end position="225"/>
    </location>
</feature>
<sequence>MSEQLPEVEVDAVPLALAEFREAIGADAVLDDPLALRSYECDGLTGYRVVPSLVLLPRTTREVAAAVRICARHRIPFVARGAGTGLSGGALPTEDGVVISLQRLRAVREVDPVNRRAVVEPGVTNLDITRAAAPHGLYFAPDPSSQQVCTIGGNVAENSGGAHCLKYGFTVHHVQAIEVVLPDGAITTLGGDSADQPGYDLLGAFIGSEGTLGIATAITVRLLARPAAVRTVVADFPTTGQAGDTVTAIIAAGIVPAAVEMMDTLAIEAVEIAVAAGYTRGVAAALIVELDGPADDVDAQFTRVRELCRAHGAAKLRVAESPEERAAIWKGRKAAFAAVGRISSDYFVQDGVVPRTRITEALTRIGELADEAGLRVANVFHAGDGNLHPLVLYSEAAGEHDRAEHLASSIAELCVDLGGSLSGEHGIGADKVCSMPRQFTADDLAAMSALRSAFDPEGICNPGKLLPTPRLCGEKPGVYKPHPLEAAGLLERL</sequence>
<dbReference type="PANTHER" id="PTHR42934:SF1">
    <property type="entry name" value="GLYCOLATE OXIDASE SUBUNIT GLCD"/>
    <property type="match status" value="1"/>
</dbReference>
<name>A0ABW0ZTW8_9ACTN</name>
<gene>
    <name evidence="6" type="ORF">ACFPZN_13285</name>
</gene>
<dbReference type="InterPro" id="IPR004113">
    <property type="entry name" value="FAD-bd_oxidored_4_C"/>
</dbReference>
<dbReference type="InterPro" id="IPR036318">
    <property type="entry name" value="FAD-bd_PCMH-like_sf"/>
</dbReference>
<dbReference type="Proteomes" id="UP001596074">
    <property type="component" value="Unassembled WGS sequence"/>
</dbReference>
<evidence type="ECO:0000256" key="1">
    <source>
        <dbReference type="ARBA" id="ARBA00001974"/>
    </source>
</evidence>
<comment type="caution">
    <text evidence="6">The sequence shown here is derived from an EMBL/GenBank/DDBJ whole genome shotgun (WGS) entry which is preliminary data.</text>
</comment>
<evidence type="ECO:0000313" key="7">
    <source>
        <dbReference type="Proteomes" id="UP001596074"/>
    </source>
</evidence>
<proteinExistence type="predicted"/>
<comment type="cofactor">
    <cofactor evidence="1">
        <name>FAD</name>
        <dbReference type="ChEBI" id="CHEBI:57692"/>
    </cofactor>
</comment>
<dbReference type="Gene3D" id="3.30.465.10">
    <property type="match status" value="1"/>
</dbReference>
<dbReference type="PANTHER" id="PTHR42934">
    <property type="entry name" value="GLYCOLATE OXIDASE SUBUNIT GLCD"/>
    <property type="match status" value="1"/>
</dbReference>
<dbReference type="RefSeq" id="WP_378282212.1">
    <property type="nucleotide sequence ID" value="NZ_JBHSON010000015.1"/>
</dbReference>
<dbReference type="PROSITE" id="PS51387">
    <property type="entry name" value="FAD_PCMH"/>
    <property type="match status" value="1"/>
</dbReference>
<dbReference type="InterPro" id="IPR016171">
    <property type="entry name" value="Vanillyl_alc_oxidase_C-sub2"/>
</dbReference>
<organism evidence="6 7">
    <name type="scientific">Actinomadura rugatobispora</name>
    <dbReference type="NCBI Taxonomy" id="1994"/>
    <lineage>
        <taxon>Bacteria</taxon>
        <taxon>Bacillati</taxon>
        <taxon>Actinomycetota</taxon>
        <taxon>Actinomycetes</taxon>
        <taxon>Streptosporangiales</taxon>
        <taxon>Thermomonosporaceae</taxon>
        <taxon>Actinomadura</taxon>
    </lineage>
</organism>
<evidence type="ECO:0000256" key="2">
    <source>
        <dbReference type="ARBA" id="ARBA00022630"/>
    </source>
</evidence>
<evidence type="ECO:0000313" key="6">
    <source>
        <dbReference type="EMBL" id="MFC5746591.1"/>
    </source>
</evidence>
<dbReference type="InterPro" id="IPR016164">
    <property type="entry name" value="FAD-linked_Oxase-like_C"/>
</dbReference>
<evidence type="ECO:0000256" key="4">
    <source>
        <dbReference type="ARBA" id="ARBA00023002"/>
    </source>
</evidence>
<reference evidence="7" key="1">
    <citation type="journal article" date="2019" name="Int. J. Syst. Evol. Microbiol.">
        <title>The Global Catalogue of Microorganisms (GCM) 10K type strain sequencing project: providing services to taxonomists for standard genome sequencing and annotation.</title>
        <authorList>
            <consortium name="The Broad Institute Genomics Platform"/>
            <consortium name="The Broad Institute Genome Sequencing Center for Infectious Disease"/>
            <person name="Wu L."/>
            <person name="Ma J."/>
        </authorList>
    </citation>
    <scope>NUCLEOTIDE SEQUENCE [LARGE SCALE GENOMIC DNA]</scope>
    <source>
        <strain evidence="7">KCTC 42087</strain>
    </source>
</reference>
<dbReference type="SUPFAM" id="SSF55103">
    <property type="entry name" value="FAD-linked oxidases, C-terminal domain"/>
    <property type="match status" value="1"/>
</dbReference>
<dbReference type="Gene3D" id="3.30.70.2740">
    <property type="match status" value="1"/>
</dbReference>
<dbReference type="Pfam" id="PF02913">
    <property type="entry name" value="FAD-oxidase_C"/>
    <property type="match status" value="1"/>
</dbReference>
<dbReference type="InterPro" id="IPR006094">
    <property type="entry name" value="Oxid_FAD_bind_N"/>
</dbReference>
<protein>
    <submittedName>
        <fullName evidence="6">FAD-linked oxidase C-terminal domain-containing protein</fullName>
    </submittedName>
</protein>
<dbReference type="SUPFAM" id="SSF56176">
    <property type="entry name" value="FAD-binding/transporter-associated domain-like"/>
    <property type="match status" value="1"/>
</dbReference>
<keyword evidence="7" id="KW-1185">Reference proteome</keyword>